<feature type="chain" id="PRO_5005895598" evidence="2">
    <location>
        <begin position="24"/>
        <end position="96"/>
    </location>
</feature>
<keyword evidence="4" id="KW-1185">Reference proteome</keyword>
<evidence type="ECO:0000256" key="2">
    <source>
        <dbReference type="SAM" id="SignalP"/>
    </source>
</evidence>
<dbReference type="PROSITE" id="PS50015">
    <property type="entry name" value="SAP_B"/>
    <property type="match status" value="1"/>
</dbReference>
<evidence type="ECO:0000259" key="3">
    <source>
        <dbReference type="PROSITE" id="PS50015"/>
    </source>
</evidence>
<evidence type="ECO:0000313" key="5">
    <source>
        <dbReference type="WBParaSite" id="SPAL_0001481900.1"/>
    </source>
</evidence>
<evidence type="ECO:0000256" key="1">
    <source>
        <dbReference type="ARBA" id="ARBA00023157"/>
    </source>
</evidence>
<organism evidence="4 5">
    <name type="scientific">Strongyloides papillosus</name>
    <name type="common">Intestinal threadworm</name>
    <dbReference type="NCBI Taxonomy" id="174720"/>
    <lineage>
        <taxon>Eukaryota</taxon>
        <taxon>Metazoa</taxon>
        <taxon>Ecdysozoa</taxon>
        <taxon>Nematoda</taxon>
        <taxon>Chromadorea</taxon>
        <taxon>Rhabditida</taxon>
        <taxon>Tylenchina</taxon>
        <taxon>Panagrolaimomorpha</taxon>
        <taxon>Strongyloidoidea</taxon>
        <taxon>Strongyloididae</taxon>
        <taxon>Strongyloides</taxon>
    </lineage>
</organism>
<dbReference type="SMART" id="SM00741">
    <property type="entry name" value="SapB"/>
    <property type="match status" value="1"/>
</dbReference>
<dbReference type="InterPro" id="IPR008139">
    <property type="entry name" value="SaposinB_dom"/>
</dbReference>
<keyword evidence="2" id="KW-0732">Signal</keyword>
<feature type="signal peptide" evidence="2">
    <location>
        <begin position="1"/>
        <end position="23"/>
    </location>
</feature>
<dbReference type="Gene3D" id="1.10.225.10">
    <property type="entry name" value="Saposin-like"/>
    <property type="match status" value="1"/>
</dbReference>
<feature type="domain" description="Saposin B-type" evidence="3">
    <location>
        <begin position="19"/>
        <end position="96"/>
    </location>
</feature>
<dbReference type="WBParaSite" id="SPAL_0001481900.1">
    <property type="protein sequence ID" value="SPAL_0001481900.1"/>
    <property type="gene ID" value="SPAL_0001481900"/>
</dbReference>
<name>A0A0N5CA96_STREA</name>
<protein>
    <submittedName>
        <fullName evidence="5">Saposin B-type domain-containing protein</fullName>
    </submittedName>
</protein>
<accession>A0A0N5CA96</accession>
<dbReference type="SUPFAM" id="SSF47862">
    <property type="entry name" value="Saposin"/>
    <property type="match status" value="1"/>
</dbReference>
<dbReference type="AlphaFoldDB" id="A0A0N5CA96"/>
<evidence type="ECO:0000313" key="4">
    <source>
        <dbReference type="Proteomes" id="UP000046392"/>
    </source>
</evidence>
<reference evidence="5" key="1">
    <citation type="submission" date="2017-02" db="UniProtKB">
        <authorList>
            <consortium name="WormBaseParasite"/>
        </authorList>
    </citation>
    <scope>IDENTIFICATION</scope>
</reference>
<proteinExistence type="predicted"/>
<dbReference type="InterPro" id="IPR011001">
    <property type="entry name" value="Saposin-like"/>
</dbReference>
<keyword evidence="1" id="KW-1015">Disulfide bond</keyword>
<sequence length="96" mass="11150">MKFLVFFLLILKILFTFEEYIGCEPCLGVVNEIKNLDKNEVNIYHKLAAICEKITLGKQPYDSACKKYMVHEIDTIMLKIEQLKDPNLVCSDLNFC</sequence>
<dbReference type="Proteomes" id="UP000046392">
    <property type="component" value="Unplaced"/>
</dbReference>